<organism evidence="3 4">
    <name type="scientific">Panicum miliaceum</name>
    <name type="common">Proso millet</name>
    <name type="synonym">Broomcorn millet</name>
    <dbReference type="NCBI Taxonomy" id="4540"/>
    <lineage>
        <taxon>Eukaryota</taxon>
        <taxon>Viridiplantae</taxon>
        <taxon>Streptophyta</taxon>
        <taxon>Embryophyta</taxon>
        <taxon>Tracheophyta</taxon>
        <taxon>Spermatophyta</taxon>
        <taxon>Magnoliopsida</taxon>
        <taxon>Liliopsida</taxon>
        <taxon>Poales</taxon>
        <taxon>Poaceae</taxon>
        <taxon>PACMAD clade</taxon>
        <taxon>Panicoideae</taxon>
        <taxon>Panicodae</taxon>
        <taxon>Paniceae</taxon>
        <taxon>Panicinae</taxon>
        <taxon>Panicum</taxon>
        <taxon>Panicum sect. Panicum</taxon>
    </lineage>
</organism>
<sequence>MAAISMMISVSFNISLASATSPIPKFFNETLISCHKARKQRCTGSITQRTQNRPCEIFAESSAEKKATSERTRSLQKPSLVAGAHQEQPEERLCNCYPVGRRLHPVSAAAYGKPPTIPRHLYPSTPPALLMGASESLFSRQQPRPQWVDEITTVSEGRRDDADADPLVRRMPASDPSP</sequence>
<evidence type="ECO:0000313" key="3">
    <source>
        <dbReference type="EMBL" id="RLN34800.1"/>
    </source>
</evidence>
<dbReference type="OrthoDB" id="1060596at2759"/>
<proteinExistence type="predicted"/>
<feature type="chain" id="PRO_5018067251" evidence="2">
    <location>
        <begin position="20"/>
        <end position="178"/>
    </location>
</feature>
<feature type="signal peptide" evidence="2">
    <location>
        <begin position="1"/>
        <end position="19"/>
    </location>
</feature>
<reference evidence="4" key="1">
    <citation type="journal article" date="2019" name="Nat. Commun.">
        <title>The genome of broomcorn millet.</title>
        <authorList>
            <person name="Zou C."/>
            <person name="Miki D."/>
            <person name="Li D."/>
            <person name="Tang Q."/>
            <person name="Xiao L."/>
            <person name="Rajput S."/>
            <person name="Deng P."/>
            <person name="Jia W."/>
            <person name="Huang R."/>
            <person name="Zhang M."/>
            <person name="Sun Y."/>
            <person name="Hu J."/>
            <person name="Fu X."/>
            <person name="Schnable P.S."/>
            <person name="Li F."/>
            <person name="Zhang H."/>
            <person name="Feng B."/>
            <person name="Zhu X."/>
            <person name="Liu R."/>
            <person name="Schnable J.C."/>
            <person name="Zhu J.-K."/>
            <person name="Zhang H."/>
        </authorList>
    </citation>
    <scope>NUCLEOTIDE SEQUENCE [LARGE SCALE GENOMIC DNA]</scope>
</reference>
<dbReference type="AlphaFoldDB" id="A0A3L6TCL0"/>
<keyword evidence="4" id="KW-1185">Reference proteome</keyword>
<feature type="region of interest" description="Disordered" evidence="1">
    <location>
        <begin position="138"/>
        <end position="178"/>
    </location>
</feature>
<evidence type="ECO:0000256" key="2">
    <source>
        <dbReference type="SAM" id="SignalP"/>
    </source>
</evidence>
<dbReference type="EMBL" id="PQIB02000002">
    <property type="protein sequence ID" value="RLN34800.1"/>
    <property type="molecule type" value="Genomic_DNA"/>
</dbReference>
<keyword evidence="2" id="KW-0732">Signal</keyword>
<comment type="caution">
    <text evidence="3">The sequence shown here is derived from an EMBL/GenBank/DDBJ whole genome shotgun (WGS) entry which is preliminary data.</text>
</comment>
<gene>
    <name evidence="3" type="ORF">C2845_PM03G00800</name>
</gene>
<protein>
    <submittedName>
        <fullName evidence="3">Uncharacterized protein</fullName>
    </submittedName>
</protein>
<evidence type="ECO:0000313" key="4">
    <source>
        <dbReference type="Proteomes" id="UP000275267"/>
    </source>
</evidence>
<feature type="region of interest" description="Disordered" evidence="1">
    <location>
        <begin position="61"/>
        <end position="86"/>
    </location>
</feature>
<accession>A0A3L6TCL0</accession>
<evidence type="ECO:0000256" key="1">
    <source>
        <dbReference type="SAM" id="MobiDB-lite"/>
    </source>
</evidence>
<name>A0A3L6TCL0_PANMI</name>
<dbReference type="Proteomes" id="UP000275267">
    <property type="component" value="Unassembled WGS sequence"/>
</dbReference>
<feature type="compositionally biased region" description="Basic and acidic residues" evidence="1">
    <location>
        <begin position="62"/>
        <end position="73"/>
    </location>
</feature>